<organism evidence="9 10">
    <name type="scientific">Desulfuromonas versatilis</name>
    <dbReference type="NCBI Taxonomy" id="2802975"/>
    <lineage>
        <taxon>Bacteria</taxon>
        <taxon>Pseudomonadati</taxon>
        <taxon>Thermodesulfobacteriota</taxon>
        <taxon>Desulfuromonadia</taxon>
        <taxon>Desulfuromonadales</taxon>
        <taxon>Desulfuromonadaceae</taxon>
        <taxon>Desulfuromonas</taxon>
    </lineage>
</organism>
<evidence type="ECO:0000313" key="10">
    <source>
        <dbReference type="Proteomes" id="UP001319827"/>
    </source>
</evidence>
<gene>
    <name evidence="9" type="ORF">DESUT3_12120</name>
</gene>
<dbReference type="PRINTS" id="PR00162">
    <property type="entry name" value="RIESKE"/>
</dbReference>
<dbReference type="CDD" id="cd03467">
    <property type="entry name" value="Rieske"/>
    <property type="match status" value="1"/>
</dbReference>
<evidence type="ECO:0000256" key="4">
    <source>
        <dbReference type="ARBA" id="ARBA00023014"/>
    </source>
</evidence>
<proteinExistence type="predicted"/>
<dbReference type="InterPro" id="IPR005805">
    <property type="entry name" value="Rieske_Fe-S_prot_C"/>
</dbReference>
<keyword evidence="5" id="KW-1015">Disulfide bond</keyword>
<evidence type="ECO:0000256" key="3">
    <source>
        <dbReference type="ARBA" id="ARBA00023004"/>
    </source>
</evidence>
<dbReference type="SUPFAM" id="SSF50022">
    <property type="entry name" value="ISP domain"/>
    <property type="match status" value="1"/>
</dbReference>
<dbReference type="Proteomes" id="UP001319827">
    <property type="component" value="Chromosome"/>
</dbReference>
<feature type="transmembrane region" description="Helical" evidence="7">
    <location>
        <begin position="12"/>
        <end position="32"/>
    </location>
</feature>
<feature type="domain" description="Rieske" evidence="8">
    <location>
        <begin position="49"/>
        <end position="143"/>
    </location>
</feature>
<evidence type="ECO:0000256" key="5">
    <source>
        <dbReference type="ARBA" id="ARBA00023157"/>
    </source>
</evidence>
<dbReference type="RefSeq" id="WP_221251563.1">
    <property type="nucleotide sequence ID" value="NZ_AP024355.1"/>
</dbReference>
<reference evidence="9 10" key="2">
    <citation type="journal article" date="2021" name="Int. J. Syst. Evol. Microbiol.">
        <title>Isolation and Polyphasic Characterization of Desulfuromonas versatilis sp. Nov., an Electrogenic Bacteria Capable of Versatile Metabolism Isolated from a Graphene Oxide-Reducing Enrichment Culture.</title>
        <authorList>
            <person name="Xie L."/>
            <person name="Yoshida N."/>
            <person name="Ishii S."/>
            <person name="Meng L."/>
        </authorList>
    </citation>
    <scope>NUCLEOTIDE SEQUENCE [LARGE SCALE GENOMIC DNA]</scope>
    <source>
        <strain evidence="9 10">NIT-T3</strain>
    </source>
</reference>
<evidence type="ECO:0000256" key="2">
    <source>
        <dbReference type="ARBA" id="ARBA00022723"/>
    </source>
</evidence>
<dbReference type="InterPro" id="IPR017941">
    <property type="entry name" value="Rieske_2Fe-2S"/>
</dbReference>
<dbReference type="PANTHER" id="PTHR10134">
    <property type="entry name" value="CYTOCHROME B-C1 COMPLEX SUBUNIT RIESKE, MITOCHONDRIAL"/>
    <property type="match status" value="1"/>
</dbReference>
<keyword evidence="7" id="KW-0812">Transmembrane</keyword>
<dbReference type="InterPro" id="IPR006311">
    <property type="entry name" value="TAT_signal"/>
</dbReference>
<dbReference type="EMBL" id="AP024355">
    <property type="protein sequence ID" value="BCR04143.1"/>
    <property type="molecule type" value="Genomic_DNA"/>
</dbReference>
<keyword evidence="3" id="KW-0408">Iron</keyword>
<dbReference type="InterPro" id="IPR036922">
    <property type="entry name" value="Rieske_2Fe-2S_sf"/>
</dbReference>
<reference evidence="9 10" key="1">
    <citation type="journal article" date="2016" name="C (Basel)">
        <title>Selective Growth of and Electricity Production by Marine Exoelectrogenic Bacteria in Self-Aggregated Hydrogel of Microbially Reduced Graphene Oxide.</title>
        <authorList>
            <person name="Yoshida N."/>
            <person name="Goto Y."/>
            <person name="Miyata Y."/>
        </authorList>
    </citation>
    <scope>NUCLEOTIDE SEQUENCE [LARGE SCALE GENOMIC DNA]</scope>
    <source>
        <strain evidence="9 10">NIT-T3</strain>
    </source>
</reference>
<dbReference type="Pfam" id="PF00355">
    <property type="entry name" value="Rieske"/>
    <property type="match status" value="1"/>
</dbReference>
<keyword evidence="7" id="KW-0472">Membrane</keyword>
<evidence type="ECO:0000256" key="6">
    <source>
        <dbReference type="ARBA" id="ARBA00034078"/>
    </source>
</evidence>
<keyword evidence="1" id="KW-0001">2Fe-2S</keyword>
<sequence length="144" mass="15229">MDNNPISPSQRRGFLITILAGLGTAVTAVTLWPMWRFLAPRKGPGALERVAVARASVDLGAAHFFNFRGAPAVLLQPSPGNFAAFSAVCPHLGCIIKWQQDKGEFLCPCHAGRFSADGKVLGGPPPKPLESIPVALEGDQIMVG</sequence>
<evidence type="ECO:0000313" key="9">
    <source>
        <dbReference type="EMBL" id="BCR04143.1"/>
    </source>
</evidence>
<accession>A0ABN6DVH4</accession>
<evidence type="ECO:0000256" key="7">
    <source>
        <dbReference type="SAM" id="Phobius"/>
    </source>
</evidence>
<dbReference type="PROSITE" id="PS51318">
    <property type="entry name" value="TAT"/>
    <property type="match status" value="1"/>
</dbReference>
<keyword evidence="7" id="KW-1133">Transmembrane helix</keyword>
<comment type="cofactor">
    <cofactor evidence="6">
        <name>[2Fe-2S] cluster</name>
        <dbReference type="ChEBI" id="CHEBI:190135"/>
    </cofactor>
</comment>
<keyword evidence="4" id="KW-0411">Iron-sulfur</keyword>
<dbReference type="PROSITE" id="PS51296">
    <property type="entry name" value="RIESKE"/>
    <property type="match status" value="1"/>
</dbReference>
<name>A0ABN6DVH4_9BACT</name>
<evidence type="ECO:0000256" key="1">
    <source>
        <dbReference type="ARBA" id="ARBA00022714"/>
    </source>
</evidence>
<evidence type="ECO:0000259" key="8">
    <source>
        <dbReference type="PROSITE" id="PS51296"/>
    </source>
</evidence>
<dbReference type="InterPro" id="IPR014349">
    <property type="entry name" value="Rieske_Fe-S_prot"/>
</dbReference>
<keyword evidence="2" id="KW-0479">Metal-binding</keyword>
<keyword evidence="10" id="KW-1185">Reference proteome</keyword>
<protein>
    <submittedName>
        <fullName evidence="9">Cytochrome b6</fullName>
    </submittedName>
</protein>
<dbReference type="Gene3D" id="2.102.10.10">
    <property type="entry name" value="Rieske [2Fe-2S] iron-sulphur domain"/>
    <property type="match status" value="1"/>
</dbReference>